<dbReference type="GO" id="GO:0016887">
    <property type="term" value="F:ATP hydrolysis activity"/>
    <property type="evidence" value="ECO:0007669"/>
    <property type="project" value="InterPro"/>
</dbReference>
<dbReference type="PROSITE" id="PS00211">
    <property type="entry name" value="ABC_TRANSPORTER_1"/>
    <property type="match status" value="2"/>
</dbReference>
<name>A0A7W6EGH9_9HYPH</name>
<evidence type="ECO:0000259" key="7">
    <source>
        <dbReference type="PROSITE" id="PS50893"/>
    </source>
</evidence>
<sequence>MTHPVYADATPLVSLAGIRKSYGAVRALDDVDVDFRAGEVHVLLGENGAGKSTLAAILAGVQQPDGGRILLDGTERRIASPRDAMDSGIGVVFQHAQLVPSLSLVDNIALGGPWWQTPQRARIAQRMREADARIGGTGRLDPFARAGALSLGERQRAQIVRALMRDSRLLVLDEPTSMLTPEAAADLVRLMRRLADDAARPLGIVFVTHRLDEALDCGDRITVLRGGRKAGELRPGADMTRDTARDTLLGMMFSGGLAQAPTIAASLPAASAAPVLEVQRLSIADADPPLRDVTLTVRAGEIVGIAGIDGNGQRELAEALAGQRPFDAGDILLCGASVRGLGVAARYKRGLRYASDDRHGEGTVSALSIGLNLLIKRIGDAPFWRGGMEKLAAVDAHARQAIEAFDIRAQGPRTLAGHLSGGNLQKVMLARELDGAARAIVFAKPTHGLDVRSAAACHARIRAAAAAGLAVVLISTDLDEIVALSQQIVVMAGGRIVARIPGGEGAHAAVGRAISRSEDLSAGGLQDRSFGEAS</sequence>
<dbReference type="RefSeq" id="WP_183751021.1">
    <property type="nucleotide sequence ID" value="NZ_JACICC010000002.1"/>
</dbReference>
<evidence type="ECO:0000313" key="8">
    <source>
        <dbReference type="EMBL" id="MBB3809017.1"/>
    </source>
</evidence>
<dbReference type="EMBL" id="JACICC010000002">
    <property type="protein sequence ID" value="MBB3809017.1"/>
    <property type="molecule type" value="Genomic_DNA"/>
</dbReference>
<keyword evidence="6 8" id="KW-0067">ATP-binding</keyword>
<comment type="similarity">
    <text evidence="1">Belongs to the ABC transporter superfamily.</text>
</comment>
<proteinExistence type="inferred from homology"/>
<dbReference type="PANTHER" id="PTHR43790:SF9">
    <property type="entry name" value="GALACTOFURANOSE TRANSPORTER ATP-BINDING PROTEIN YTFR"/>
    <property type="match status" value="1"/>
</dbReference>
<dbReference type="InterPro" id="IPR050107">
    <property type="entry name" value="ABC_carbohydrate_import_ATPase"/>
</dbReference>
<keyword evidence="9" id="KW-1185">Reference proteome</keyword>
<evidence type="ECO:0000256" key="6">
    <source>
        <dbReference type="ARBA" id="ARBA00022840"/>
    </source>
</evidence>
<dbReference type="GO" id="GO:0005524">
    <property type="term" value="F:ATP binding"/>
    <property type="evidence" value="ECO:0007669"/>
    <property type="project" value="UniProtKB-KW"/>
</dbReference>
<dbReference type="InterPro" id="IPR003439">
    <property type="entry name" value="ABC_transporter-like_ATP-bd"/>
</dbReference>
<evidence type="ECO:0000256" key="2">
    <source>
        <dbReference type="ARBA" id="ARBA00022448"/>
    </source>
</evidence>
<keyword evidence="4" id="KW-0677">Repeat</keyword>
<dbReference type="PROSITE" id="PS50893">
    <property type="entry name" value="ABC_TRANSPORTER_2"/>
    <property type="match status" value="2"/>
</dbReference>
<dbReference type="SMART" id="SM00382">
    <property type="entry name" value="AAA"/>
    <property type="match status" value="1"/>
</dbReference>
<dbReference type="CDD" id="cd03215">
    <property type="entry name" value="ABC_Carb_Monos_II"/>
    <property type="match status" value="1"/>
</dbReference>
<comment type="caution">
    <text evidence="8">The sequence shown here is derived from an EMBL/GenBank/DDBJ whole genome shotgun (WGS) entry which is preliminary data.</text>
</comment>
<keyword evidence="3 8" id="KW-0762">Sugar transport</keyword>
<accession>A0A7W6EGH9</accession>
<gene>
    <name evidence="8" type="ORF">FHS81_001087</name>
</gene>
<dbReference type="SUPFAM" id="SSF52540">
    <property type="entry name" value="P-loop containing nucleoside triphosphate hydrolases"/>
    <property type="match status" value="2"/>
</dbReference>
<dbReference type="Gene3D" id="3.40.50.300">
    <property type="entry name" value="P-loop containing nucleotide triphosphate hydrolases"/>
    <property type="match status" value="2"/>
</dbReference>
<reference evidence="8 9" key="1">
    <citation type="submission" date="2020-08" db="EMBL/GenBank/DDBJ databases">
        <title>Genomic Encyclopedia of Type Strains, Phase IV (KMG-IV): sequencing the most valuable type-strain genomes for metagenomic binning, comparative biology and taxonomic classification.</title>
        <authorList>
            <person name="Goeker M."/>
        </authorList>
    </citation>
    <scope>NUCLEOTIDE SEQUENCE [LARGE SCALE GENOMIC DNA]</scope>
    <source>
        <strain evidence="8 9">DSM 28760</strain>
    </source>
</reference>
<dbReference type="CDD" id="cd03216">
    <property type="entry name" value="ABC_Carb_Monos_I"/>
    <property type="match status" value="1"/>
</dbReference>
<dbReference type="Proteomes" id="UP000537592">
    <property type="component" value="Unassembled WGS sequence"/>
</dbReference>
<evidence type="ECO:0000256" key="3">
    <source>
        <dbReference type="ARBA" id="ARBA00022597"/>
    </source>
</evidence>
<protein>
    <submittedName>
        <fullName evidence="8">Simple sugar transport system ATP-binding protein</fullName>
    </submittedName>
</protein>
<dbReference type="Pfam" id="PF00005">
    <property type="entry name" value="ABC_tran"/>
    <property type="match status" value="2"/>
</dbReference>
<feature type="domain" description="ABC transporter" evidence="7">
    <location>
        <begin position="13"/>
        <end position="251"/>
    </location>
</feature>
<dbReference type="InterPro" id="IPR027417">
    <property type="entry name" value="P-loop_NTPase"/>
</dbReference>
<dbReference type="InterPro" id="IPR003593">
    <property type="entry name" value="AAA+_ATPase"/>
</dbReference>
<keyword evidence="2" id="KW-0813">Transport</keyword>
<dbReference type="InterPro" id="IPR017871">
    <property type="entry name" value="ABC_transporter-like_CS"/>
</dbReference>
<dbReference type="AlphaFoldDB" id="A0A7W6EGH9"/>
<organism evidence="8 9">
    <name type="scientific">Pseudochelatococcus contaminans</name>
    <dbReference type="NCBI Taxonomy" id="1538103"/>
    <lineage>
        <taxon>Bacteria</taxon>
        <taxon>Pseudomonadati</taxon>
        <taxon>Pseudomonadota</taxon>
        <taxon>Alphaproteobacteria</taxon>
        <taxon>Hyphomicrobiales</taxon>
        <taxon>Chelatococcaceae</taxon>
        <taxon>Pseudochelatococcus</taxon>
    </lineage>
</organism>
<dbReference type="PANTHER" id="PTHR43790">
    <property type="entry name" value="CARBOHYDRATE TRANSPORT ATP-BINDING PROTEIN MG119-RELATED"/>
    <property type="match status" value="1"/>
</dbReference>
<evidence type="ECO:0000313" key="9">
    <source>
        <dbReference type="Proteomes" id="UP000537592"/>
    </source>
</evidence>
<keyword evidence="5" id="KW-0547">Nucleotide-binding</keyword>
<feature type="domain" description="ABC transporter" evidence="7">
    <location>
        <begin position="273"/>
        <end position="518"/>
    </location>
</feature>
<evidence type="ECO:0000256" key="5">
    <source>
        <dbReference type="ARBA" id="ARBA00022741"/>
    </source>
</evidence>
<evidence type="ECO:0000256" key="1">
    <source>
        <dbReference type="ARBA" id="ARBA00005417"/>
    </source>
</evidence>
<evidence type="ECO:0000256" key="4">
    <source>
        <dbReference type="ARBA" id="ARBA00022737"/>
    </source>
</evidence>